<keyword evidence="2" id="KW-1185">Reference proteome</keyword>
<proteinExistence type="predicted"/>
<comment type="caution">
    <text evidence="1">The sequence shown here is derived from an EMBL/GenBank/DDBJ whole genome shotgun (WGS) entry which is preliminary data.</text>
</comment>
<accession>A0ABD1XYX8</accession>
<evidence type="ECO:0000313" key="1">
    <source>
        <dbReference type="EMBL" id="KAL2614167.1"/>
    </source>
</evidence>
<evidence type="ECO:0008006" key="3">
    <source>
        <dbReference type="Google" id="ProtNLM"/>
    </source>
</evidence>
<name>A0ABD1XYX8_9MARC</name>
<protein>
    <recommendedName>
        <fullName evidence="3">Secreted protein</fullName>
    </recommendedName>
</protein>
<dbReference type="AlphaFoldDB" id="A0ABD1XYX8"/>
<reference evidence="1 2" key="1">
    <citation type="submission" date="2024-09" db="EMBL/GenBank/DDBJ databases">
        <title>Chromosome-scale assembly of Riccia fluitans.</title>
        <authorList>
            <person name="Paukszto L."/>
            <person name="Sawicki J."/>
            <person name="Karawczyk K."/>
            <person name="Piernik-Szablinska J."/>
            <person name="Szczecinska M."/>
            <person name="Mazdziarz M."/>
        </authorList>
    </citation>
    <scope>NUCLEOTIDE SEQUENCE [LARGE SCALE GENOMIC DNA]</scope>
    <source>
        <strain evidence="1">Rf_01</strain>
        <tissue evidence="1">Aerial parts of the thallus</tissue>
    </source>
</reference>
<dbReference type="EMBL" id="JBHFFA010000007">
    <property type="protein sequence ID" value="KAL2614167.1"/>
    <property type="molecule type" value="Genomic_DNA"/>
</dbReference>
<dbReference type="Proteomes" id="UP001605036">
    <property type="component" value="Unassembled WGS sequence"/>
</dbReference>
<sequence length="108" mass="12300">MLTQVRLFSLCMTALLREPHKYYHCVNSPKVLLRAYLVTSALLCNKSGDYCPWICSRSFPPEMAFATVPPDTNSPHRAMCSGSAHFTAGFFKRRIYGNIECRVRHINS</sequence>
<evidence type="ECO:0000313" key="2">
    <source>
        <dbReference type="Proteomes" id="UP001605036"/>
    </source>
</evidence>
<gene>
    <name evidence="1" type="ORF">R1flu_025859</name>
</gene>
<organism evidence="1 2">
    <name type="scientific">Riccia fluitans</name>
    <dbReference type="NCBI Taxonomy" id="41844"/>
    <lineage>
        <taxon>Eukaryota</taxon>
        <taxon>Viridiplantae</taxon>
        <taxon>Streptophyta</taxon>
        <taxon>Embryophyta</taxon>
        <taxon>Marchantiophyta</taxon>
        <taxon>Marchantiopsida</taxon>
        <taxon>Marchantiidae</taxon>
        <taxon>Marchantiales</taxon>
        <taxon>Ricciaceae</taxon>
        <taxon>Riccia</taxon>
    </lineage>
</organism>